<keyword evidence="2" id="KW-0175">Coiled coil</keyword>
<dbReference type="SUPFAM" id="SSF109998">
    <property type="entry name" value="Triger factor/SurA peptide-binding domain-like"/>
    <property type="match status" value="1"/>
</dbReference>
<dbReference type="PANTHER" id="PTHR47245">
    <property type="entry name" value="PEPTIDYLPROLYL ISOMERASE"/>
    <property type="match status" value="1"/>
</dbReference>
<dbReference type="Pfam" id="PF13623">
    <property type="entry name" value="SurA_N_2"/>
    <property type="match status" value="1"/>
</dbReference>
<dbReference type="Pfam" id="PF13616">
    <property type="entry name" value="Rotamase_3"/>
    <property type="match status" value="1"/>
</dbReference>
<evidence type="ECO:0000256" key="3">
    <source>
        <dbReference type="SAM" id="Phobius"/>
    </source>
</evidence>
<proteinExistence type="predicted"/>
<evidence type="ECO:0000256" key="2">
    <source>
        <dbReference type="SAM" id="Coils"/>
    </source>
</evidence>
<dbReference type="PANTHER" id="PTHR47245:SF2">
    <property type="entry name" value="PEPTIDYL-PROLYL CIS-TRANS ISOMERASE HP_0175-RELATED"/>
    <property type="match status" value="1"/>
</dbReference>
<organism evidence="5 6">
    <name type="scientific">Pseudofulvibacter geojedonensis</name>
    <dbReference type="NCBI Taxonomy" id="1123758"/>
    <lineage>
        <taxon>Bacteria</taxon>
        <taxon>Pseudomonadati</taxon>
        <taxon>Bacteroidota</taxon>
        <taxon>Flavobacteriia</taxon>
        <taxon>Flavobacteriales</taxon>
        <taxon>Flavobacteriaceae</taxon>
        <taxon>Pseudofulvibacter</taxon>
    </lineage>
</organism>
<keyword evidence="1 5" id="KW-0413">Isomerase</keyword>
<evidence type="ECO:0000259" key="4">
    <source>
        <dbReference type="PROSITE" id="PS50198"/>
    </source>
</evidence>
<dbReference type="PROSITE" id="PS50198">
    <property type="entry name" value="PPIC_PPIASE_2"/>
    <property type="match status" value="1"/>
</dbReference>
<dbReference type="GO" id="GO:0003755">
    <property type="term" value="F:peptidyl-prolyl cis-trans isomerase activity"/>
    <property type="evidence" value="ECO:0007669"/>
    <property type="project" value="UniProtKB-EC"/>
</dbReference>
<keyword evidence="1" id="KW-0697">Rotamase</keyword>
<name>A0ABW3I4K4_9FLAO</name>
<comment type="caution">
    <text evidence="5">The sequence shown here is derived from an EMBL/GenBank/DDBJ whole genome shotgun (WGS) entry which is preliminary data.</text>
</comment>
<keyword evidence="6" id="KW-1185">Reference proteome</keyword>
<feature type="coiled-coil region" evidence="2">
    <location>
        <begin position="344"/>
        <end position="371"/>
    </location>
</feature>
<accession>A0ABW3I4K4</accession>
<dbReference type="EC" id="5.2.1.8" evidence="5"/>
<keyword evidence="3" id="KW-0812">Transmembrane</keyword>
<dbReference type="InterPro" id="IPR050245">
    <property type="entry name" value="PrsA_foldase"/>
</dbReference>
<protein>
    <submittedName>
        <fullName evidence="5">Peptidylprolyl isomerase</fullName>
        <ecNumber evidence="5">5.2.1.8</ecNumber>
    </submittedName>
</protein>
<evidence type="ECO:0000313" key="5">
    <source>
        <dbReference type="EMBL" id="MFD0964339.1"/>
    </source>
</evidence>
<gene>
    <name evidence="5" type="ORF">ACFQ1O_10010</name>
</gene>
<feature type="domain" description="PpiC" evidence="4">
    <location>
        <begin position="325"/>
        <end position="431"/>
    </location>
</feature>
<evidence type="ECO:0000313" key="6">
    <source>
        <dbReference type="Proteomes" id="UP001596997"/>
    </source>
</evidence>
<keyword evidence="3" id="KW-0472">Membrane</keyword>
<feature type="transmembrane region" description="Helical" evidence="3">
    <location>
        <begin position="12"/>
        <end position="27"/>
    </location>
</feature>
<dbReference type="Gene3D" id="3.10.50.40">
    <property type="match status" value="1"/>
</dbReference>
<sequence length="679" mass="75620">MAILGRIREKSFLLIILIALGLVLFLIDPGKIMDFVNNGGGKQFVAKVGDEVVYVEDFDRQVKAQGGSQNQMQAVNRVYDQQIENILKKAEFDKLGIRVEKDQMWDLIKSQFTYNPEFKAEDGTLDEGKIKELIEQRVAENPAAWKATEENIAISGQTQLYTAMLKAASLPTEKAGELAYKMENDLIDMKYVYLPYTSIADSTITISKDKIQSYINAHKDEFKQEANRSIQFVYFEEKPSKEDEDAAKAKMLKNMEALKAATGEKMIALVEENSETKYDSIYKLVSALDQPIQTEVDSMQIGDVFGPYVMGDFTKVAKLTGVKMDPSVKASHILIAYEGATRANPEVKRTKEEAKAEANRLLAEVKGSDKEFAEFAKENSDGPSKTKGGDLGWFNEGQMVKEFNDYVFNNDKGSIGLVETDFGFHIIKVVDTKEEKKYQLATIATKVEASQKTLENLYNDATAFEVAVGSGDFTKVAEDKKYQLRPVNKVVELADNLPGLQGSQRQIVKWMFDEDTKVGDVRRFDVKGSFVVVQLTEKQAEGLMSTDEASATVLPILRKEVKAKQLKDKITSTVLEDIAKNNNTNVKTANALSLSNPTIPGAGREPLVVGTAFALESGQTSGLIEGEKGIYKVEVTKRTEAPKLDSYKMYAKITPANVSGVMKALKKKVEIEDNRSRYY</sequence>
<dbReference type="SUPFAM" id="SSF54534">
    <property type="entry name" value="FKBP-like"/>
    <property type="match status" value="1"/>
</dbReference>
<reference evidence="6" key="1">
    <citation type="journal article" date="2019" name="Int. J. Syst. Evol. Microbiol.">
        <title>The Global Catalogue of Microorganisms (GCM) 10K type strain sequencing project: providing services to taxonomists for standard genome sequencing and annotation.</title>
        <authorList>
            <consortium name="The Broad Institute Genomics Platform"/>
            <consortium name="The Broad Institute Genome Sequencing Center for Infectious Disease"/>
            <person name="Wu L."/>
            <person name="Ma J."/>
        </authorList>
    </citation>
    <scope>NUCLEOTIDE SEQUENCE [LARGE SCALE GENOMIC DNA]</scope>
    <source>
        <strain evidence="6">CCUG 62114</strain>
    </source>
</reference>
<dbReference type="RefSeq" id="WP_377715888.1">
    <property type="nucleotide sequence ID" value="NZ_JBHTJM010000009.1"/>
</dbReference>
<keyword evidence="3" id="KW-1133">Transmembrane helix</keyword>
<dbReference type="InterPro" id="IPR000297">
    <property type="entry name" value="PPIase_PpiC"/>
</dbReference>
<dbReference type="InterPro" id="IPR027304">
    <property type="entry name" value="Trigger_fact/SurA_dom_sf"/>
</dbReference>
<dbReference type="InterPro" id="IPR046357">
    <property type="entry name" value="PPIase_dom_sf"/>
</dbReference>
<evidence type="ECO:0000256" key="1">
    <source>
        <dbReference type="PROSITE-ProRule" id="PRU00278"/>
    </source>
</evidence>
<dbReference type="EMBL" id="JBHTJM010000009">
    <property type="protein sequence ID" value="MFD0964339.1"/>
    <property type="molecule type" value="Genomic_DNA"/>
</dbReference>
<dbReference type="Proteomes" id="UP001596997">
    <property type="component" value="Unassembled WGS sequence"/>
</dbReference>